<sequence length="566" mass="63799">MLPSNFLRLLDSQSKLNLGCQDLSSLIPSYLHRLKLCTKHQASLNARKIHAQIVKSGLNQCQPLPNTLLDAYGKCNLLQDAHYLFEEMPQRDHVSWASILTAYNQAKLPNKTLSIFHYMFTTDRLQPDHFVYATLLKACASLCALRLGKQVHARFVLSPFVDDDVVKSSLVDMYAKCGLPSIARSVFDSILVKTSVSWTAMLSGYARSGLKDEAMELFLRTPVRNLYSWTALISGLVQSGYCIDGCYMFIEMRREGVDIVDPLVLSSVVGACANLAVLGLGKQIHGLVIGSGYESCLFISNALVDIHAGLVSKGRKLFKAMIEDYRISPSLQLFTCFLDLLSRSGHLNEAEDLIKTMPHKPDEPSWAALLSACKHHGNTEMGLRIADRLLSLNMHEPSTYVLLSNVYAGAGKWEQMSRVRKLMADMEVKRKPGYSSIDLGKESQVFHAGETCHPMKDEIFGLLKELDAEMRKRGYIPDTSYVLHDMEEQEKERELFWHSERWAVAYGLLKAVPGTVIRIVKNLRICGDCHTFLKLTSSIVHREIIVRDATRYHHFKDGRCSCNDFW</sequence>
<proteinExistence type="predicted"/>
<gene>
    <name evidence="1" type="ORF">D5086_002819</name>
</gene>
<accession>A0ACC4D458</accession>
<organism evidence="1 2">
    <name type="scientific">Populus alba</name>
    <name type="common">White poplar</name>
    <dbReference type="NCBI Taxonomy" id="43335"/>
    <lineage>
        <taxon>Eukaryota</taxon>
        <taxon>Viridiplantae</taxon>
        <taxon>Streptophyta</taxon>
        <taxon>Embryophyta</taxon>
        <taxon>Tracheophyta</taxon>
        <taxon>Spermatophyta</taxon>
        <taxon>Magnoliopsida</taxon>
        <taxon>eudicotyledons</taxon>
        <taxon>Gunneridae</taxon>
        <taxon>Pentapetalae</taxon>
        <taxon>rosids</taxon>
        <taxon>fabids</taxon>
        <taxon>Malpighiales</taxon>
        <taxon>Salicaceae</taxon>
        <taxon>Saliceae</taxon>
        <taxon>Populus</taxon>
    </lineage>
</organism>
<dbReference type="Proteomes" id="UP000309997">
    <property type="component" value="Unassembled WGS sequence"/>
</dbReference>
<name>A0ACC4D458_POPAL</name>
<dbReference type="EMBL" id="RCHU02000001">
    <property type="protein sequence ID" value="KAL3611799.1"/>
    <property type="molecule type" value="Genomic_DNA"/>
</dbReference>
<evidence type="ECO:0000313" key="1">
    <source>
        <dbReference type="EMBL" id="KAL3611799.1"/>
    </source>
</evidence>
<protein>
    <submittedName>
        <fullName evidence="1">Uncharacterized protein</fullName>
    </submittedName>
</protein>
<reference evidence="1 2" key="1">
    <citation type="journal article" date="2024" name="Plant Biotechnol. J.">
        <title>Genome and CRISPR/Cas9 system of a widespread forest tree (Populus alba) in the world.</title>
        <authorList>
            <person name="Liu Y.J."/>
            <person name="Jiang P.F."/>
            <person name="Han X.M."/>
            <person name="Li X.Y."/>
            <person name="Wang H.M."/>
            <person name="Wang Y.J."/>
            <person name="Wang X.X."/>
            <person name="Zeng Q.Y."/>
        </authorList>
    </citation>
    <scope>NUCLEOTIDE SEQUENCE [LARGE SCALE GENOMIC DNA]</scope>
    <source>
        <strain evidence="2">cv. PAL-ZL1</strain>
    </source>
</reference>
<keyword evidence="2" id="KW-1185">Reference proteome</keyword>
<evidence type="ECO:0000313" key="2">
    <source>
        <dbReference type="Proteomes" id="UP000309997"/>
    </source>
</evidence>
<comment type="caution">
    <text evidence="1">The sequence shown here is derived from an EMBL/GenBank/DDBJ whole genome shotgun (WGS) entry which is preliminary data.</text>
</comment>